<keyword evidence="1" id="KW-0547">Nucleotide-binding</keyword>
<dbReference type="GO" id="GO:0005524">
    <property type="term" value="F:ATP binding"/>
    <property type="evidence" value="ECO:0007669"/>
    <property type="project" value="UniProtKB-KW"/>
</dbReference>
<dbReference type="InterPro" id="IPR003593">
    <property type="entry name" value="AAA+_ATPase"/>
</dbReference>
<dbReference type="FunFam" id="3.40.50.300:FF:000006">
    <property type="entry name" value="DNA-binding transcriptional regulator NtrC"/>
    <property type="match status" value="1"/>
</dbReference>
<dbReference type="InterPro" id="IPR002078">
    <property type="entry name" value="Sigma_54_int"/>
</dbReference>
<comment type="caution">
    <text evidence="10">The sequence shown here is derived from an EMBL/GenBank/DDBJ whole genome shotgun (WGS) entry which is preliminary data.</text>
</comment>
<dbReference type="InterPro" id="IPR025943">
    <property type="entry name" value="Sigma_54_int_dom_ATP-bd_2"/>
</dbReference>
<keyword evidence="4" id="KW-0238">DNA-binding</keyword>
<dbReference type="SMART" id="SM00448">
    <property type="entry name" value="REC"/>
    <property type="match status" value="1"/>
</dbReference>
<keyword evidence="6" id="KW-0804">Transcription</keyword>
<dbReference type="SMART" id="SM00382">
    <property type="entry name" value="AAA"/>
    <property type="match status" value="1"/>
</dbReference>
<dbReference type="PANTHER" id="PTHR32071">
    <property type="entry name" value="TRANSCRIPTIONAL REGULATORY PROTEIN"/>
    <property type="match status" value="1"/>
</dbReference>
<dbReference type="InterPro" id="IPR025662">
    <property type="entry name" value="Sigma_54_int_dom_ATP-bd_1"/>
</dbReference>
<dbReference type="Pfam" id="PF02954">
    <property type="entry name" value="HTH_8"/>
    <property type="match status" value="1"/>
</dbReference>
<dbReference type="InterPro" id="IPR058031">
    <property type="entry name" value="AAA_lid_NorR"/>
</dbReference>
<dbReference type="Gene3D" id="1.10.10.60">
    <property type="entry name" value="Homeodomain-like"/>
    <property type="match status" value="1"/>
</dbReference>
<dbReference type="CDD" id="cd00009">
    <property type="entry name" value="AAA"/>
    <property type="match status" value="1"/>
</dbReference>
<evidence type="ECO:0000313" key="11">
    <source>
        <dbReference type="Proteomes" id="UP000231343"/>
    </source>
</evidence>
<dbReference type="InterPro" id="IPR027417">
    <property type="entry name" value="P-loop_NTPase"/>
</dbReference>
<dbReference type="GO" id="GO:0006355">
    <property type="term" value="P:regulation of DNA-templated transcription"/>
    <property type="evidence" value="ECO:0007669"/>
    <property type="project" value="InterPro"/>
</dbReference>
<evidence type="ECO:0000256" key="2">
    <source>
        <dbReference type="ARBA" id="ARBA00022840"/>
    </source>
</evidence>
<evidence type="ECO:0000256" key="3">
    <source>
        <dbReference type="ARBA" id="ARBA00023015"/>
    </source>
</evidence>
<proteinExistence type="predicted"/>
<keyword evidence="3" id="KW-0805">Transcription regulation</keyword>
<gene>
    <name evidence="10" type="ORF">COT42_02595</name>
</gene>
<keyword evidence="7" id="KW-0597">Phosphoprotein</keyword>
<dbReference type="SUPFAM" id="SSF52540">
    <property type="entry name" value="P-loop containing nucleoside triphosphate hydrolases"/>
    <property type="match status" value="1"/>
</dbReference>
<dbReference type="Gene3D" id="3.40.50.300">
    <property type="entry name" value="P-loop containing nucleotide triphosphate hydrolases"/>
    <property type="match status" value="1"/>
</dbReference>
<dbReference type="Pfam" id="PF25601">
    <property type="entry name" value="AAA_lid_14"/>
    <property type="match status" value="1"/>
</dbReference>
<dbReference type="SUPFAM" id="SSF52172">
    <property type="entry name" value="CheY-like"/>
    <property type="match status" value="1"/>
</dbReference>
<feature type="modified residue" description="4-aspartylphosphate" evidence="7">
    <location>
        <position position="55"/>
    </location>
</feature>
<evidence type="ECO:0000259" key="9">
    <source>
        <dbReference type="PROSITE" id="PS50110"/>
    </source>
</evidence>
<evidence type="ECO:0000259" key="8">
    <source>
        <dbReference type="PROSITE" id="PS50045"/>
    </source>
</evidence>
<reference evidence="10 11" key="1">
    <citation type="submission" date="2017-09" db="EMBL/GenBank/DDBJ databases">
        <title>Depth-based differentiation of microbial function through sediment-hosted aquifers and enrichment of novel symbionts in the deep terrestrial subsurface.</title>
        <authorList>
            <person name="Probst A.J."/>
            <person name="Ladd B."/>
            <person name="Jarett J.K."/>
            <person name="Geller-Mcgrath D.E."/>
            <person name="Sieber C.M."/>
            <person name="Emerson J.B."/>
            <person name="Anantharaman K."/>
            <person name="Thomas B.C."/>
            <person name="Malmstrom R."/>
            <person name="Stieglmeier M."/>
            <person name="Klingl A."/>
            <person name="Woyke T."/>
            <person name="Ryan C.M."/>
            <person name="Banfield J.F."/>
        </authorList>
    </citation>
    <scope>NUCLEOTIDE SEQUENCE [LARGE SCALE GENOMIC DNA]</scope>
    <source>
        <strain evidence="10">CG08_land_8_20_14_0_20_45_16</strain>
    </source>
</reference>
<organism evidence="10 11">
    <name type="scientific">Candidatus Saganbacteria bacterium CG08_land_8_20_14_0_20_45_16</name>
    <dbReference type="NCBI Taxonomy" id="2014293"/>
    <lineage>
        <taxon>Bacteria</taxon>
        <taxon>Bacillati</taxon>
        <taxon>Saganbacteria</taxon>
    </lineage>
</organism>
<sequence>MTVRKPIILAIDDEADMLETYRSVLKKNYQVLTAASGEAALKICHSQPVSLVLLDIRLPQMDGITVLKKLRDDEPNLNIIMVTASKDVSSAVDTIKLGAFDYVCKPFDVKELLALIEKALEKQALIQENLYLKESLAASSAYHDFIGRSGPMKKLFGIIERVAPTDSTVLIHGESGTGKELVARALHQQSPRANKPFIAVNCAAIPENLFESDLFGHERGAFTGAFDRKIGKFELANGGTLFLDEIGCMPAPMQAKLLRVLEDQVIERVGGEKGIPIDVRLLSATNINFEKHIQEGKFRADLYYRLNVIPILLPPLRERNEDIPLLIDHFIKRFNKTLNKKVKGLTQPALEQLLAYAWPGNVRELQNMVERLVVLATGPMITPEELPLIPKRSSHDKVAGSLKANVESFEKDIINIALDDHQGNISQAAKDLKLPRTSLITRMKALGMEYSEK</sequence>
<accession>A0A2H0XZQ4</accession>
<feature type="domain" description="Sigma-54 factor interaction" evidence="8">
    <location>
        <begin position="145"/>
        <end position="374"/>
    </location>
</feature>
<dbReference type="PROSITE" id="PS50045">
    <property type="entry name" value="SIGMA54_INTERACT_4"/>
    <property type="match status" value="1"/>
</dbReference>
<evidence type="ECO:0000256" key="1">
    <source>
        <dbReference type="ARBA" id="ARBA00022741"/>
    </source>
</evidence>
<feature type="domain" description="Response regulatory" evidence="9">
    <location>
        <begin position="7"/>
        <end position="120"/>
    </location>
</feature>
<dbReference type="PROSITE" id="PS00675">
    <property type="entry name" value="SIGMA54_INTERACT_1"/>
    <property type="match status" value="1"/>
</dbReference>
<dbReference type="Pfam" id="PF00158">
    <property type="entry name" value="Sigma54_activat"/>
    <property type="match status" value="1"/>
</dbReference>
<dbReference type="PROSITE" id="PS00676">
    <property type="entry name" value="SIGMA54_INTERACT_2"/>
    <property type="match status" value="1"/>
</dbReference>
<dbReference type="FunFam" id="1.10.8.60:FF:000014">
    <property type="entry name" value="DNA-binding transcriptional regulator NtrC"/>
    <property type="match status" value="1"/>
</dbReference>
<dbReference type="InterPro" id="IPR025944">
    <property type="entry name" value="Sigma_54_int_dom_CS"/>
</dbReference>
<dbReference type="PROSITE" id="PS50110">
    <property type="entry name" value="RESPONSE_REGULATORY"/>
    <property type="match status" value="1"/>
</dbReference>
<dbReference type="InterPro" id="IPR011006">
    <property type="entry name" value="CheY-like_superfamily"/>
</dbReference>
<keyword evidence="5" id="KW-0010">Activator</keyword>
<dbReference type="GO" id="GO:0043565">
    <property type="term" value="F:sequence-specific DNA binding"/>
    <property type="evidence" value="ECO:0007669"/>
    <property type="project" value="InterPro"/>
</dbReference>
<evidence type="ECO:0000256" key="6">
    <source>
        <dbReference type="ARBA" id="ARBA00023163"/>
    </source>
</evidence>
<dbReference type="Pfam" id="PF00072">
    <property type="entry name" value="Response_reg"/>
    <property type="match status" value="1"/>
</dbReference>
<evidence type="ECO:0008006" key="12">
    <source>
        <dbReference type="Google" id="ProtNLM"/>
    </source>
</evidence>
<dbReference type="Gene3D" id="3.40.50.2300">
    <property type="match status" value="1"/>
</dbReference>
<evidence type="ECO:0000256" key="4">
    <source>
        <dbReference type="ARBA" id="ARBA00023125"/>
    </source>
</evidence>
<name>A0A2H0XZQ4_UNCSA</name>
<dbReference type="PRINTS" id="PR01590">
    <property type="entry name" value="HTHFIS"/>
</dbReference>
<protein>
    <recommendedName>
        <fullName evidence="12">DNA-binding response regulator</fullName>
    </recommendedName>
</protein>
<dbReference type="SUPFAM" id="SSF46689">
    <property type="entry name" value="Homeodomain-like"/>
    <property type="match status" value="1"/>
</dbReference>
<keyword evidence="2" id="KW-0067">ATP-binding</keyword>
<evidence type="ECO:0000313" key="10">
    <source>
        <dbReference type="EMBL" id="PIS30608.1"/>
    </source>
</evidence>
<dbReference type="GO" id="GO:0000160">
    <property type="term" value="P:phosphorelay signal transduction system"/>
    <property type="evidence" value="ECO:0007669"/>
    <property type="project" value="InterPro"/>
</dbReference>
<dbReference type="Proteomes" id="UP000231343">
    <property type="component" value="Unassembled WGS sequence"/>
</dbReference>
<dbReference type="EMBL" id="PEYM01000052">
    <property type="protein sequence ID" value="PIS30608.1"/>
    <property type="molecule type" value="Genomic_DNA"/>
</dbReference>
<dbReference type="InterPro" id="IPR009057">
    <property type="entry name" value="Homeodomain-like_sf"/>
</dbReference>
<dbReference type="InterPro" id="IPR002197">
    <property type="entry name" value="HTH_Fis"/>
</dbReference>
<evidence type="ECO:0000256" key="5">
    <source>
        <dbReference type="ARBA" id="ARBA00023159"/>
    </source>
</evidence>
<evidence type="ECO:0000256" key="7">
    <source>
        <dbReference type="PROSITE-ProRule" id="PRU00169"/>
    </source>
</evidence>
<dbReference type="InterPro" id="IPR001789">
    <property type="entry name" value="Sig_transdc_resp-reg_receiver"/>
</dbReference>
<dbReference type="PANTHER" id="PTHR32071:SF113">
    <property type="entry name" value="ALGINATE BIOSYNTHESIS TRANSCRIPTIONAL REGULATORY PROTEIN ALGB"/>
    <property type="match status" value="1"/>
</dbReference>
<dbReference type="AlphaFoldDB" id="A0A2H0XZQ4"/>
<dbReference type="Gene3D" id="1.10.8.60">
    <property type="match status" value="1"/>
</dbReference>
<dbReference type="PROSITE" id="PS00688">
    <property type="entry name" value="SIGMA54_INTERACT_3"/>
    <property type="match status" value="1"/>
</dbReference>